<keyword evidence="2" id="KW-1185">Reference proteome</keyword>
<proteinExistence type="predicted"/>
<reference evidence="1" key="1">
    <citation type="submission" date="2018-06" db="EMBL/GenBank/DDBJ databases">
        <title>Paenibacillus xerothermodurans sp. nov. an extremely dry heat resistant spore forming bacterium isolated from the soil of Cape Canaveral, Florida.</title>
        <authorList>
            <person name="Seuylemezian A."/>
            <person name="Kaur N."/>
            <person name="Patil P."/>
            <person name="Patil P."/>
            <person name="Mayilraj S."/>
            <person name="Vaishampayan P."/>
        </authorList>
    </citation>
    <scope>NUCLEOTIDE SEQUENCE [LARGE SCALE GENOMIC DNA]</scope>
    <source>
        <strain evidence="1">ATCC 27380</strain>
    </source>
</reference>
<comment type="caution">
    <text evidence="1">The sequence shown here is derived from an EMBL/GenBank/DDBJ whole genome shotgun (WGS) entry which is preliminary data.</text>
</comment>
<evidence type="ECO:0000313" key="2">
    <source>
        <dbReference type="Proteomes" id="UP000214746"/>
    </source>
</evidence>
<sequence>MILYQMAKRMERRKELQRSIEQSGGGLEHLRTQKELVEEQLITQANRWSEEGYDEFMLAALTPEVEGTQYSHRWL</sequence>
<dbReference type="AlphaFoldDB" id="A0A2W1NMU1"/>
<dbReference type="OrthoDB" id="2614794at2"/>
<accession>A0A2W1NMU1</accession>
<protein>
    <submittedName>
        <fullName evidence="1">Uncharacterized protein</fullName>
    </submittedName>
</protein>
<dbReference type="Proteomes" id="UP000214746">
    <property type="component" value="Unassembled WGS sequence"/>
</dbReference>
<dbReference type="EMBL" id="NHRJ02000005">
    <property type="protein sequence ID" value="PZE20785.1"/>
    <property type="molecule type" value="Genomic_DNA"/>
</dbReference>
<name>A0A2W1NMU1_PAEXE</name>
<evidence type="ECO:0000313" key="1">
    <source>
        <dbReference type="EMBL" id="PZE20785.1"/>
    </source>
</evidence>
<organism evidence="1 2">
    <name type="scientific">Paenibacillus xerothermodurans</name>
    <dbReference type="NCBI Taxonomy" id="1977292"/>
    <lineage>
        <taxon>Bacteria</taxon>
        <taxon>Bacillati</taxon>
        <taxon>Bacillota</taxon>
        <taxon>Bacilli</taxon>
        <taxon>Bacillales</taxon>
        <taxon>Paenibacillaceae</taxon>
        <taxon>Paenibacillus</taxon>
    </lineage>
</organism>
<gene>
    <name evidence="1" type="ORF">CBW46_011535</name>
</gene>
<dbReference type="RefSeq" id="WP_089200157.1">
    <property type="nucleotide sequence ID" value="NZ_NHRJ02000005.1"/>
</dbReference>